<dbReference type="Ensembl" id="ENSSHAT00000038908.1">
    <property type="protein sequence ID" value="ENSSHAP00000039024.1"/>
    <property type="gene ID" value="ENSSHAG00000028929.1"/>
</dbReference>
<feature type="domain" description="Immunoglobulin V-set" evidence="13">
    <location>
        <begin position="62"/>
        <end position="148"/>
    </location>
</feature>
<dbReference type="FunCoup" id="A0A7N4PIL5">
    <property type="interactions" value="430"/>
</dbReference>
<dbReference type="Gene3D" id="2.60.40.10">
    <property type="entry name" value="Immunoglobulins"/>
    <property type="match status" value="1"/>
</dbReference>
<dbReference type="AlphaFoldDB" id="A0A7N4PIL5"/>
<evidence type="ECO:0000256" key="4">
    <source>
        <dbReference type="ARBA" id="ARBA00022729"/>
    </source>
</evidence>
<dbReference type="GO" id="GO:0004888">
    <property type="term" value="F:transmembrane signaling receptor activity"/>
    <property type="evidence" value="ECO:0007669"/>
    <property type="project" value="TreeGrafter"/>
</dbReference>
<keyword evidence="10" id="KW-0393">Immunoglobulin domain</keyword>
<evidence type="ECO:0000256" key="1">
    <source>
        <dbReference type="ARBA" id="ARBA00004251"/>
    </source>
</evidence>
<dbReference type="CTD" id="146722"/>
<dbReference type="CDD" id="cd05716">
    <property type="entry name" value="IgV_pIgR_like"/>
    <property type="match status" value="1"/>
</dbReference>
<evidence type="ECO:0000256" key="11">
    <source>
        <dbReference type="ARBA" id="ARBA00043958"/>
    </source>
</evidence>
<evidence type="ECO:0000256" key="5">
    <source>
        <dbReference type="ARBA" id="ARBA00022859"/>
    </source>
</evidence>
<organism evidence="14 15">
    <name type="scientific">Sarcophilus harrisii</name>
    <name type="common">Tasmanian devil</name>
    <name type="synonym">Sarcophilus laniarius</name>
    <dbReference type="NCBI Taxonomy" id="9305"/>
    <lineage>
        <taxon>Eukaryota</taxon>
        <taxon>Metazoa</taxon>
        <taxon>Chordata</taxon>
        <taxon>Craniata</taxon>
        <taxon>Vertebrata</taxon>
        <taxon>Euteleostomi</taxon>
        <taxon>Mammalia</taxon>
        <taxon>Metatheria</taxon>
        <taxon>Dasyuromorphia</taxon>
        <taxon>Dasyuridae</taxon>
        <taxon>Sarcophilus</taxon>
    </lineage>
</organism>
<dbReference type="RefSeq" id="XP_023358277.2">
    <property type="nucleotide sequence ID" value="XM_023502509.2"/>
</dbReference>
<dbReference type="PANTHER" id="PTHR11860:SF101">
    <property type="entry name" value="CMRF35-LIKE MOLECULE 1"/>
    <property type="match status" value="1"/>
</dbReference>
<dbReference type="InterPro" id="IPR013783">
    <property type="entry name" value="Ig-like_fold"/>
</dbReference>
<keyword evidence="7 12" id="KW-0472">Membrane</keyword>
<name>A0A7N4PIL5_SARHA</name>
<feature type="transmembrane region" description="Helical" evidence="12">
    <location>
        <begin position="168"/>
        <end position="191"/>
    </location>
</feature>
<reference evidence="14" key="2">
    <citation type="submission" date="2025-08" db="UniProtKB">
        <authorList>
            <consortium name="Ensembl"/>
        </authorList>
    </citation>
    <scope>IDENTIFICATION</scope>
</reference>
<reference evidence="14 15" key="1">
    <citation type="journal article" date="2011" name="Proc. Natl. Acad. Sci. U.S.A.">
        <title>Genetic diversity and population structure of the endangered marsupial Sarcophilus harrisii (Tasmanian devil).</title>
        <authorList>
            <person name="Miller W."/>
            <person name="Hayes V.M."/>
            <person name="Ratan A."/>
            <person name="Petersen D.C."/>
            <person name="Wittekindt N.E."/>
            <person name="Miller J."/>
            <person name="Walenz B."/>
            <person name="Knight J."/>
            <person name="Qi J."/>
            <person name="Zhao F."/>
            <person name="Wang Q."/>
            <person name="Bedoya-Reina O.C."/>
            <person name="Katiyar N."/>
            <person name="Tomsho L.P."/>
            <person name="Kasson L.M."/>
            <person name="Hardie R.A."/>
            <person name="Woodbridge P."/>
            <person name="Tindall E.A."/>
            <person name="Bertelsen M.F."/>
            <person name="Dixon D."/>
            <person name="Pyecroft S."/>
            <person name="Helgen K.M."/>
            <person name="Lesk A.M."/>
            <person name="Pringle T.H."/>
            <person name="Patterson N."/>
            <person name="Zhang Y."/>
            <person name="Kreiss A."/>
            <person name="Woods G.M."/>
            <person name="Jones M.E."/>
            <person name="Schuster S.C."/>
        </authorList>
    </citation>
    <scope>NUCLEOTIDE SEQUENCE [LARGE SCALE GENOMIC DNA]</scope>
</reference>
<dbReference type="PANTHER" id="PTHR11860">
    <property type="entry name" value="POLYMERIC-IMMUNOGLOBULIN RECEPTOR"/>
    <property type="match status" value="1"/>
</dbReference>
<dbReference type="GO" id="GO:0002376">
    <property type="term" value="P:immune system process"/>
    <property type="evidence" value="ECO:0007669"/>
    <property type="project" value="UniProtKB-KW"/>
</dbReference>
<dbReference type="InterPro" id="IPR013106">
    <property type="entry name" value="Ig_V-set"/>
</dbReference>
<keyword evidence="5" id="KW-0391">Immunity</keyword>
<keyword evidence="3 12" id="KW-0812">Transmembrane</keyword>
<dbReference type="Pfam" id="PF07686">
    <property type="entry name" value="V-set"/>
    <property type="match status" value="1"/>
</dbReference>
<keyword evidence="15" id="KW-1185">Reference proteome</keyword>
<dbReference type="Pfam" id="PF15330">
    <property type="entry name" value="SIT"/>
    <property type="match status" value="1"/>
</dbReference>
<evidence type="ECO:0000259" key="13">
    <source>
        <dbReference type="Pfam" id="PF07686"/>
    </source>
</evidence>
<keyword evidence="4" id="KW-0732">Signal</keyword>
<comment type="subcellular location">
    <subcellularLocation>
        <location evidence="1">Cell membrane</location>
        <topology evidence="1">Single-pass type I membrane protein</topology>
    </subcellularLocation>
</comment>
<keyword evidence="8" id="KW-1015">Disulfide bond</keyword>
<evidence type="ECO:0000313" key="15">
    <source>
        <dbReference type="Proteomes" id="UP000007648"/>
    </source>
</evidence>
<keyword evidence="6 12" id="KW-1133">Transmembrane helix</keyword>
<dbReference type="InterPro" id="IPR036179">
    <property type="entry name" value="Ig-like_dom_sf"/>
</dbReference>
<accession>A0A7N4PIL5</accession>
<evidence type="ECO:0000256" key="12">
    <source>
        <dbReference type="SAM" id="Phobius"/>
    </source>
</evidence>
<reference evidence="14" key="3">
    <citation type="submission" date="2025-09" db="UniProtKB">
        <authorList>
            <consortium name="Ensembl"/>
        </authorList>
    </citation>
    <scope>IDENTIFICATION</scope>
</reference>
<evidence type="ECO:0000256" key="3">
    <source>
        <dbReference type="ARBA" id="ARBA00022692"/>
    </source>
</evidence>
<evidence type="ECO:0000256" key="10">
    <source>
        <dbReference type="ARBA" id="ARBA00023319"/>
    </source>
</evidence>
<gene>
    <name evidence="14" type="primary">CD300LF</name>
</gene>
<comment type="similarity">
    <text evidence="11">Belongs to the CD300 family.</text>
</comment>
<evidence type="ECO:0000256" key="9">
    <source>
        <dbReference type="ARBA" id="ARBA00023170"/>
    </source>
</evidence>
<evidence type="ECO:0000313" key="14">
    <source>
        <dbReference type="Ensembl" id="ENSSHAP00000039024.1"/>
    </source>
</evidence>
<evidence type="ECO:0000256" key="6">
    <source>
        <dbReference type="ARBA" id="ARBA00022989"/>
    </source>
</evidence>
<evidence type="ECO:0000256" key="8">
    <source>
        <dbReference type="ARBA" id="ARBA00023157"/>
    </source>
</evidence>
<evidence type="ECO:0000256" key="7">
    <source>
        <dbReference type="ARBA" id="ARBA00023136"/>
    </source>
</evidence>
<dbReference type="InterPro" id="IPR050671">
    <property type="entry name" value="CD300_family_receptors"/>
</dbReference>
<evidence type="ECO:0000256" key="2">
    <source>
        <dbReference type="ARBA" id="ARBA00022475"/>
    </source>
</evidence>
<protein>
    <submittedName>
        <fullName evidence="14">CD300 molecule like family member f</fullName>
    </submittedName>
</protein>
<dbReference type="GeneID" id="105750395"/>
<proteinExistence type="inferred from homology"/>
<dbReference type="GeneTree" id="ENSGT00940000154332"/>
<dbReference type="GO" id="GO:0005886">
    <property type="term" value="C:plasma membrane"/>
    <property type="evidence" value="ECO:0007669"/>
    <property type="project" value="UniProtKB-SubCell"/>
</dbReference>
<keyword evidence="2" id="KW-1003">Cell membrane</keyword>
<keyword evidence="9" id="KW-0675">Receptor</keyword>
<dbReference type="Proteomes" id="UP000007648">
    <property type="component" value="Unassembled WGS sequence"/>
</dbReference>
<sequence length="304" mass="35201">MRDETVKKQKILVYCHIETLYYEKRMYLLSVLLLWLPGCFSNREIIKGLTHVEFEENSLGIIKCQYASGWENYVKWWCRGYDWYSCEILVKTTEPMRVSDRVSIQDNATALTFTVKIKNIRKKDEDFYWCGIERTAASDHGFQIKVTVVSAITDSSLSRITGPKITDLLVLLPIIFGILLIILVGASILAWRMLLRQRKEAEKLAEQESQPTQEDICYIQLNLHGKTSPLNSPDRKTFLETSTRINSIHQEVEYVTMGSIKREDITYATPFLNTPNQDLIYSNMQSLITHSHPENPTENTEYSL</sequence>
<dbReference type="InParanoid" id="A0A7N4PIL5"/>
<dbReference type="SUPFAM" id="SSF48726">
    <property type="entry name" value="Immunoglobulin"/>
    <property type="match status" value="1"/>
</dbReference>